<reference evidence="1" key="1">
    <citation type="journal article" date="2014" name="Front. Microbiol.">
        <title>High frequency of phylogenetically diverse reductive dehalogenase-homologous genes in deep subseafloor sedimentary metagenomes.</title>
        <authorList>
            <person name="Kawai M."/>
            <person name="Futagami T."/>
            <person name="Toyoda A."/>
            <person name="Takaki Y."/>
            <person name="Nishi S."/>
            <person name="Hori S."/>
            <person name="Arai W."/>
            <person name="Tsubouchi T."/>
            <person name="Morono Y."/>
            <person name="Uchiyama I."/>
            <person name="Ito T."/>
            <person name="Fujiyama A."/>
            <person name="Inagaki F."/>
            <person name="Takami H."/>
        </authorList>
    </citation>
    <scope>NUCLEOTIDE SEQUENCE</scope>
    <source>
        <strain evidence="1">Expedition CK06-06</strain>
    </source>
</reference>
<organism evidence="1">
    <name type="scientific">marine sediment metagenome</name>
    <dbReference type="NCBI Taxonomy" id="412755"/>
    <lineage>
        <taxon>unclassified sequences</taxon>
        <taxon>metagenomes</taxon>
        <taxon>ecological metagenomes</taxon>
    </lineage>
</organism>
<comment type="caution">
    <text evidence="1">The sequence shown here is derived from an EMBL/GenBank/DDBJ whole genome shotgun (WGS) entry which is preliminary data.</text>
</comment>
<proteinExistence type="predicted"/>
<dbReference type="EMBL" id="BARS01045437">
    <property type="protein sequence ID" value="GAG32683.1"/>
    <property type="molecule type" value="Genomic_DNA"/>
</dbReference>
<gene>
    <name evidence="1" type="ORF">S01H1_68511</name>
</gene>
<evidence type="ECO:0000313" key="1">
    <source>
        <dbReference type="EMBL" id="GAG32683.1"/>
    </source>
</evidence>
<name>X0X7Q6_9ZZZZ</name>
<protein>
    <submittedName>
        <fullName evidence="1">Uncharacterized protein</fullName>
    </submittedName>
</protein>
<accession>X0X7Q6</accession>
<feature type="non-terminal residue" evidence="1">
    <location>
        <position position="177"/>
    </location>
</feature>
<dbReference type="AlphaFoldDB" id="X0X7Q6"/>
<sequence length="177" mass="21161">MDELPQGNNLALEITADIQTHPEFYRVAGEWLDRRFGFDQCFGRLVSDLREDRRTCLGWQVRWAQQLRSSRTTRDERRQILLGKHGRILCAIRYYLDNLPDWIFGLQEAYRICLITSILLDPDADDKKKITPPPTDFLCEWPWSDEDGFCFEEHAKADRKDLLFRPRQYVWMMMDNQ</sequence>